<evidence type="ECO:0008006" key="3">
    <source>
        <dbReference type="Google" id="ProtNLM"/>
    </source>
</evidence>
<dbReference type="Proteomes" id="UP000623419">
    <property type="component" value="Unassembled WGS sequence"/>
</dbReference>
<gene>
    <name evidence="1" type="ORF">GCM10011521_26520</name>
</gene>
<dbReference type="Pfam" id="PF00702">
    <property type="entry name" value="Hydrolase"/>
    <property type="match status" value="1"/>
</dbReference>
<dbReference type="CDD" id="cd02603">
    <property type="entry name" value="HAD_sEH-N_like"/>
    <property type="match status" value="1"/>
</dbReference>
<evidence type="ECO:0000313" key="1">
    <source>
        <dbReference type="EMBL" id="GGA86768.1"/>
    </source>
</evidence>
<sequence>MRRPALVLFDLDGVLVHYEHAPRVQVLAERCGARPEAVTAALFDSGLEREADLGRTDTEGLLATLSAALGVPVGLEDCLAARAAAMQPMPGIPDLLNHLSASAQLAVLTNNGLMLRDHFAAICPALAPFFQGRVFCSAQFRLAKPDPDIYRRCLAELGVAPADALFFDDKPDNAKGARRAGLMAHTYRSPAGLRAHLAEHHLLESPA</sequence>
<dbReference type="RefSeq" id="WP_188665402.1">
    <property type="nucleotide sequence ID" value="NZ_BMKC01000004.1"/>
</dbReference>
<keyword evidence="2" id="KW-1185">Reference proteome</keyword>
<dbReference type="InterPro" id="IPR023214">
    <property type="entry name" value="HAD_sf"/>
</dbReference>
<dbReference type="PANTHER" id="PTHR43611">
    <property type="entry name" value="ALPHA-D-GLUCOSE 1-PHOSPHATE PHOSPHATASE"/>
    <property type="match status" value="1"/>
</dbReference>
<comment type="caution">
    <text evidence="1">The sequence shown here is derived from an EMBL/GenBank/DDBJ whole genome shotgun (WGS) entry which is preliminary data.</text>
</comment>
<reference evidence="2" key="1">
    <citation type="journal article" date="2019" name="Int. J. Syst. Evol. Microbiol.">
        <title>The Global Catalogue of Microorganisms (GCM) 10K type strain sequencing project: providing services to taxonomists for standard genome sequencing and annotation.</title>
        <authorList>
            <consortium name="The Broad Institute Genomics Platform"/>
            <consortium name="The Broad Institute Genome Sequencing Center for Infectious Disease"/>
            <person name="Wu L."/>
            <person name="Ma J."/>
        </authorList>
    </citation>
    <scope>NUCLEOTIDE SEQUENCE [LARGE SCALE GENOMIC DNA]</scope>
    <source>
        <strain evidence="2">CGMCC 1.15905</strain>
    </source>
</reference>
<accession>A0ABQ1HS85</accession>
<dbReference type="NCBIfam" id="TIGR01509">
    <property type="entry name" value="HAD-SF-IA-v3"/>
    <property type="match status" value="1"/>
</dbReference>
<name>A0ABQ1HS85_9GAMM</name>
<dbReference type="InterPro" id="IPR006439">
    <property type="entry name" value="HAD-SF_hydro_IA"/>
</dbReference>
<protein>
    <recommendedName>
        <fullName evidence="3">Hydrolase</fullName>
    </recommendedName>
</protein>
<organism evidence="1 2">
    <name type="scientific">Arenimonas soli</name>
    <dbReference type="NCBI Taxonomy" id="2269504"/>
    <lineage>
        <taxon>Bacteria</taxon>
        <taxon>Pseudomonadati</taxon>
        <taxon>Pseudomonadota</taxon>
        <taxon>Gammaproteobacteria</taxon>
        <taxon>Lysobacterales</taxon>
        <taxon>Lysobacteraceae</taxon>
        <taxon>Arenimonas</taxon>
    </lineage>
</organism>
<dbReference type="Gene3D" id="3.40.50.1000">
    <property type="entry name" value="HAD superfamily/HAD-like"/>
    <property type="match status" value="1"/>
</dbReference>
<dbReference type="SFLD" id="SFLDS00003">
    <property type="entry name" value="Haloacid_Dehalogenase"/>
    <property type="match status" value="1"/>
</dbReference>
<dbReference type="PANTHER" id="PTHR43611:SF3">
    <property type="entry name" value="FLAVIN MONONUCLEOTIDE HYDROLASE 1, CHLOROPLATIC"/>
    <property type="match status" value="1"/>
</dbReference>
<dbReference type="PRINTS" id="PR00413">
    <property type="entry name" value="HADHALOGNASE"/>
</dbReference>
<proteinExistence type="predicted"/>
<evidence type="ECO:0000313" key="2">
    <source>
        <dbReference type="Proteomes" id="UP000623419"/>
    </source>
</evidence>
<dbReference type="SFLD" id="SFLDG01129">
    <property type="entry name" value="C1.5:_HAD__Beta-PGM__Phosphata"/>
    <property type="match status" value="1"/>
</dbReference>
<dbReference type="InterPro" id="IPR036412">
    <property type="entry name" value="HAD-like_sf"/>
</dbReference>
<dbReference type="SUPFAM" id="SSF56784">
    <property type="entry name" value="HAD-like"/>
    <property type="match status" value="1"/>
</dbReference>
<dbReference type="EMBL" id="BMKC01000004">
    <property type="protein sequence ID" value="GGA86768.1"/>
    <property type="molecule type" value="Genomic_DNA"/>
</dbReference>